<accession>A0A4Y2XA24</accession>
<dbReference type="EMBL" id="BGPR01074172">
    <property type="protein sequence ID" value="GBO46463.1"/>
    <property type="molecule type" value="Genomic_DNA"/>
</dbReference>
<name>A0A4Y2XA24_ARAVE</name>
<keyword evidence="2" id="KW-1185">Reference proteome</keyword>
<dbReference type="AlphaFoldDB" id="A0A4Y2XA24"/>
<proteinExistence type="predicted"/>
<evidence type="ECO:0000313" key="1">
    <source>
        <dbReference type="EMBL" id="GBO46463.1"/>
    </source>
</evidence>
<comment type="caution">
    <text evidence="1">The sequence shown here is derived from an EMBL/GenBank/DDBJ whole genome shotgun (WGS) entry which is preliminary data.</text>
</comment>
<organism evidence="1 2">
    <name type="scientific">Araneus ventricosus</name>
    <name type="common">Orbweaver spider</name>
    <name type="synonym">Epeira ventricosa</name>
    <dbReference type="NCBI Taxonomy" id="182803"/>
    <lineage>
        <taxon>Eukaryota</taxon>
        <taxon>Metazoa</taxon>
        <taxon>Ecdysozoa</taxon>
        <taxon>Arthropoda</taxon>
        <taxon>Chelicerata</taxon>
        <taxon>Arachnida</taxon>
        <taxon>Araneae</taxon>
        <taxon>Araneomorphae</taxon>
        <taxon>Entelegynae</taxon>
        <taxon>Araneoidea</taxon>
        <taxon>Araneidae</taxon>
        <taxon>Araneus</taxon>
    </lineage>
</organism>
<reference evidence="1 2" key="1">
    <citation type="journal article" date="2019" name="Sci. Rep.">
        <title>Orb-weaving spider Araneus ventricosus genome elucidates the spidroin gene catalogue.</title>
        <authorList>
            <person name="Kono N."/>
            <person name="Nakamura H."/>
            <person name="Ohtoshi R."/>
            <person name="Moran D.A.P."/>
            <person name="Shinohara A."/>
            <person name="Yoshida Y."/>
            <person name="Fujiwara M."/>
            <person name="Mori M."/>
            <person name="Tomita M."/>
            <person name="Arakawa K."/>
        </authorList>
    </citation>
    <scope>NUCLEOTIDE SEQUENCE [LARGE SCALE GENOMIC DNA]</scope>
</reference>
<dbReference type="Proteomes" id="UP000499080">
    <property type="component" value="Unassembled WGS sequence"/>
</dbReference>
<protein>
    <submittedName>
        <fullName evidence="1">Uncharacterized protein</fullName>
    </submittedName>
</protein>
<gene>
    <name evidence="1" type="ORF">AVEN_133241_1</name>
</gene>
<evidence type="ECO:0000313" key="2">
    <source>
        <dbReference type="Proteomes" id="UP000499080"/>
    </source>
</evidence>
<sequence>MIRSDRHSSEEQTAHGCVKCSPSFIFSVSTPFLSPFCWLFTTTARYAYPSTAPGFSDFFGEPQASTPLPRAFNLRIYGQAIQMASKIKCLVFNNKGRNSNTKLYNSVNICLRILEISFEFK</sequence>